<comment type="similarity">
    <text evidence="2 6">Belongs to the YIP1 family.</text>
</comment>
<sequence>MDNEPHFEVDVDDNPPPPPPPPHSMTQEAPPSIPPKEPISSLPKPPVEDTPKKPSPEAEPVPLVPIPTNTLDESVWVTFYRDIKVIGHKLAHVLWPPLKGDSLREEWDLWGPLIFSLLFAVVLAISEGGDEGHNYNAFSFGFFIIWAAAIIITANAILIGGEIGFLQTVCLLGYCLAPVSFAALLCLFWNNFIYRTVIIGVMTVYSVWASWGFITGSVIDGKKFEAIYPVGLLYTALGWIVFIMGN</sequence>
<gene>
    <name evidence="9" type="ORF">ADUPG1_010874</name>
</gene>
<evidence type="ECO:0000256" key="6">
    <source>
        <dbReference type="RuleBase" id="RU361264"/>
    </source>
</evidence>
<reference evidence="9" key="1">
    <citation type="submission" date="2022-03" db="EMBL/GenBank/DDBJ databases">
        <title>Draft genome sequence of Aduncisulcus paluster, a free-living microaerophilic Fornicata.</title>
        <authorList>
            <person name="Yuyama I."/>
            <person name="Kume K."/>
            <person name="Tamura T."/>
            <person name="Inagaki Y."/>
            <person name="Hashimoto T."/>
        </authorList>
    </citation>
    <scope>NUCLEOTIDE SEQUENCE</scope>
    <source>
        <strain evidence="9">NY0171</strain>
    </source>
</reference>
<dbReference type="EMBL" id="BQXS01011737">
    <property type="protein sequence ID" value="GKT16206.1"/>
    <property type="molecule type" value="Genomic_DNA"/>
</dbReference>
<feature type="transmembrane region" description="Helical" evidence="6">
    <location>
        <begin position="165"/>
        <end position="189"/>
    </location>
</feature>
<protein>
    <recommendedName>
        <fullName evidence="6">Protein YIPF</fullName>
    </recommendedName>
</protein>
<keyword evidence="4 6" id="KW-1133">Transmembrane helix</keyword>
<comment type="subcellular location">
    <subcellularLocation>
        <location evidence="6">Golgi apparatus membrane</location>
        <topology evidence="6">Multi-pass membrane protein</topology>
    </subcellularLocation>
    <subcellularLocation>
        <location evidence="1">Membrane</location>
        <topology evidence="1">Multi-pass membrane protein</topology>
    </subcellularLocation>
</comment>
<evidence type="ECO:0000256" key="1">
    <source>
        <dbReference type="ARBA" id="ARBA00004141"/>
    </source>
</evidence>
<organism evidence="9 10">
    <name type="scientific">Aduncisulcus paluster</name>
    <dbReference type="NCBI Taxonomy" id="2918883"/>
    <lineage>
        <taxon>Eukaryota</taxon>
        <taxon>Metamonada</taxon>
        <taxon>Carpediemonas-like organisms</taxon>
        <taxon>Aduncisulcus</taxon>
    </lineage>
</organism>
<feature type="compositionally biased region" description="Basic and acidic residues" evidence="7">
    <location>
        <begin position="46"/>
        <end position="56"/>
    </location>
</feature>
<evidence type="ECO:0000256" key="3">
    <source>
        <dbReference type="ARBA" id="ARBA00022692"/>
    </source>
</evidence>
<evidence type="ECO:0000313" key="9">
    <source>
        <dbReference type="EMBL" id="GKT16206.1"/>
    </source>
</evidence>
<feature type="region of interest" description="Disordered" evidence="7">
    <location>
        <begin position="1"/>
        <end position="64"/>
    </location>
</feature>
<feature type="transmembrane region" description="Helical" evidence="6">
    <location>
        <begin position="109"/>
        <end position="125"/>
    </location>
</feature>
<proteinExistence type="inferred from homology"/>
<dbReference type="PANTHER" id="PTHR21236:SF1">
    <property type="entry name" value="PROTEIN YIPF6"/>
    <property type="match status" value="1"/>
</dbReference>
<dbReference type="InterPro" id="IPR006977">
    <property type="entry name" value="Yip1_dom"/>
</dbReference>
<feature type="transmembrane region" description="Helical" evidence="6">
    <location>
        <begin position="196"/>
        <end position="214"/>
    </location>
</feature>
<comment type="caution">
    <text evidence="9">The sequence shown here is derived from an EMBL/GenBank/DDBJ whole genome shotgun (WGS) entry which is preliminary data.</text>
</comment>
<feature type="transmembrane region" description="Helical" evidence="6">
    <location>
        <begin position="137"/>
        <end position="159"/>
    </location>
</feature>
<feature type="transmembrane region" description="Helical" evidence="6">
    <location>
        <begin position="226"/>
        <end position="245"/>
    </location>
</feature>
<evidence type="ECO:0000259" key="8">
    <source>
        <dbReference type="Pfam" id="PF04893"/>
    </source>
</evidence>
<feature type="compositionally biased region" description="Pro residues" evidence="7">
    <location>
        <begin position="14"/>
        <end position="23"/>
    </location>
</feature>
<evidence type="ECO:0000256" key="2">
    <source>
        <dbReference type="ARBA" id="ARBA00010596"/>
    </source>
</evidence>
<dbReference type="Pfam" id="PF04893">
    <property type="entry name" value="Yip1"/>
    <property type="match status" value="1"/>
</dbReference>
<dbReference type="Proteomes" id="UP001057375">
    <property type="component" value="Unassembled WGS sequence"/>
</dbReference>
<feature type="domain" description="Yip1" evidence="8">
    <location>
        <begin position="103"/>
        <end position="240"/>
    </location>
</feature>
<keyword evidence="10" id="KW-1185">Reference proteome</keyword>
<keyword evidence="5 6" id="KW-0472">Membrane</keyword>
<evidence type="ECO:0000256" key="7">
    <source>
        <dbReference type="SAM" id="MobiDB-lite"/>
    </source>
</evidence>
<dbReference type="PANTHER" id="PTHR21236">
    <property type="entry name" value="GOLGI MEMBRANE PROTEIN YIP1"/>
    <property type="match status" value="1"/>
</dbReference>
<accession>A0ABQ5JT70</accession>
<evidence type="ECO:0000256" key="5">
    <source>
        <dbReference type="ARBA" id="ARBA00023136"/>
    </source>
</evidence>
<evidence type="ECO:0000313" key="10">
    <source>
        <dbReference type="Proteomes" id="UP001057375"/>
    </source>
</evidence>
<keyword evidence="3 6" id="KW-0812">Transmembrane</keyword>
<name>A0ABQ5JT70_9EUKA</name>
<dbReference type="InterPro" id="IPR045231">
    <property type="entry name" value="Yip1/4-like"/>
</dbReference>
<evidence type="ECO:0000256" key="4">
    <source>
        <dbReference type="ARBA" id="ARBA00022989"/>
    </source>
</evidence>